<reference evidence="1 2" key="1">
    <citation type="submission" date="2016-12" db="EMBL/GenBank/DDBJ databases">
        <authorList>
            <person name="Song W.-J."/>
            <person name="Kurnit D.M."/>
        </authorList>
    </citation>
    <scope>NUCLEOTIDE SEQUENCE [LARGE SCALE GENOMIC DNA]</scope>
    <source>
        <strain evidence="1 2">PCL1601</strain>
    </source>
</reference>
<protein>
    <submittedName>
        <fullName evidence="1">Uncharacterized protein</fullName>
    </submittedName>
</protein>
<gene>
    <name evidence="1" type="ORF">BTN82_28775</name>
</gene>
<organism evidence="1 2">
    <name type="scientific">Pseudomonas chlororaphis</name>
    <dbReference type="NCBI Taxonomy" id="587753"/>
    <lineage>
        <taxon>Bacteria</taxon>
        <taxon>Pseudomonadati</taxon>
        <taxon>Pseudomonadota</taxon>
        <taxon>Gammaproteobacteria</taxon>
        <taxon>Pseudomonadales</taxon>
        <taxon>Pseudomonadaceae</taxon>
        <taxon>Pseudomonas</taxon>
    </lineage>
</organism>
<proteinExistence type="predicted"/>
<sequence>MGGLGAGILLGALLPITTCSAEDRATGEGCYGYLTELVRSSNFPFREVAREKANLLIDEDDGETIRAKVFFETQGTGTLGWVRYGVNDGSLVDISVDPEEPVVLRYDERFAQGYNQCLEQR</sequence>
<name>A0A1Q8EHG9_9PSED</name>
<accession>A0A1Q8EHG9</accession>
<dbReference type="Proteomes" id="UP000185578">
    <property type="component" value="Unassembled WGS sequence"/>
</dbReference>
<dbReference type="AlphaFoldDB" id="A0A1Q8EHG9"/>
<dbReference type="EMBL" id="MSCT01000024">
    <property type="protein sequence ID" value="OLF51251.1"/>
    <property type="molecule type" value="Genomic_DNA"/>
</dbReference>
<evidence type="ECO:0000313" key="2">
    <source>
        <dbReference type="Proteomes" id="UP000185578"/>
    </source>
</evidence>
<evidence type="ECO:0000313" key="1">
    <source>
        <dbReference type="EMBL" id="OLF51251.1"/>
    </source>
</evidence>
<comment type="caution">
    <text evidence="1">The sequence shown here is derived from an EMBL/GenBank/DDBJ whole genome shotgun (WGS) entry which is preliminary data.</text>
</comment>